<dbReference type="PRINTS" id="PR00038">
    <property type="entry name" value="HTHLUXR"/>
</dbReference>
<dbReference type="SUPFAM" id="SSF46894">
    <property type="entry name" value="C-terminal effector domain of the bipartite response regulators"/>
    <property type="match status" value="1"/>
</dbReference>
<reference evidence="6 7" key="1">
    <citation type="submission" date="2019-06" db="EMBL/GenBank/DDBJ databases">
        <title>Genomic Encyclopedia of Type Strains, Phase IV (KMG-V): Genome sequencing to study the core and pangenomes of soil and plant-associated prokaryotes.</title>
        <authorList>
            <person name="Whitman W."/>
        </authorList>
    </citation>
    <scope>NUCLEOTIDE SEQUENCE [LARGE SCALE GENOMIC DNA]</scope>
    <source>
        <strain evidence="6 7">BR 11880</strain>
    </source>
</reference>
<dbReference type="PROSITE" id="PS50043">
    <property type="entry name" value="HTH_LUXR_2"/>
    <property type="match status" value="1"/>
</dbReference>
<dbReference type="InterPro" id="IPR039420">
    <property type="entry name" value="WalR-like"/>
</dbReference>
<evidence type="ECO:0000256" key="3">
    <source>
        <dbReference type="PROSITE-ProRule" id="PRU00169"/>
    </source>
</evidence>
<dbReference type="SMART" id="SM00448">
    <property type="entry name" value="REC"/>
    <property type="match status" value="1"/>
</dbReference>
<feature type="domain" description="HTH luxR-type" evidence="4">
    <location>
        <begin position="142"/>
        <end position="207"/>
    </location>
</feature>
<evidence type="ECO:0000313" key="6">
    <source>
        <dbReference type="EMBL" id="TWB23380.1"/>
    </source>
</evidence>
<dbReference type="InterPro" id="IPR016032">
    <property type="entry name" value="Sig_transdc_resp-reg_C-effctor"/>
</dbReference>
<dbReference type="InterPro" id="IPR000792">
    <property type="entry name" value="Tscrpt_reg_LuxR_C"/>
</dbReference>
<dbReference type="RefSeq" id="WP_145748602.1">
    <property type="nucleotide sequence ID" value="NZ_VITN01000002.1"/>
</dbReference>
<dbReference type="GO" id="GO:0006355">
    <property type="term" value="P:regulation of DNA-templated transcription"/>
    <property type="evidence" value="ECO:0007669"/>
    <property type="project" value="InterPro"/>
</dbReference>
<evidence type="ECO:0000259" key="5">
    <source>
        <dbReference type="PROSITE" id="PS50110"/>
    </source>
</evidence>
<accession>A0A560FPA4</accession>
<organism evidence="6 7">
    <name type="scientific">Nitrospirillum amazonense</name>
    <dbReference type="NCBI Taxonomy" id="28077"/>
    <lineage>
        <taxon>Bacteria</taxon>
        <taxon>Pseudomonadati</taxon>
        <taxon>Pseudomonadota</taxon>
        <taxon>Alphaproteobacteria</taxon>
        <taxon>Rhodospirillales</taxon>
        <taxon>Azospirillaceae</taxon>
        <taxon>Nitrospirillum</taxon>
    </lineage>
</organism>
<dbReference type="InterPro" id="IPR036388">
    <property type="entry name" value="WH-like_DNA-bd_sf"/>
</dbReference>
<dbReference type="PANTHER" id="PTHR43214:SF43">
    <property type="entry name" value="TWO-COMPONENT RESPONSE REGULATOR"/>
    <property type="match status" value="1"/>
</dbReference>
<gene>
    <name evidence="6" type="ORF">FBZ89_102133</name>
</gene>
<dbReference type="OrthoDB" id="9808843at2"/>
<dbReference type="InterPro" id="IPR058245">
    <property type="entry name" value="NreC/VraR/RcsB-like_REC"/>
</dbReference>
<dbReference type="CDD" id="cd06170">
    <property type="entry name" value="LuxR_C_like"/>
    <property type="match status" value="1"/>
</dbReference>
<dbReference type="InterPro" id="IPR011006">
    <property type="entry name" value="CheY-like_superfamily"/>
</dbReference>
<dbReference type="SUPFAM" id="SSF52172">
    <property type="entry name" value="CheY-like"/>
    <property type="match status" value="1"/>
</dbReference>
<dbReference type="GO" id="GO:0000160">
    <property type="term" value="P:phosphorelay signal transduction system"/>
    <property type="evidence" value="ECO:0007669"/>
    <property type="project" value="InterPro"/>
</dbReference>
<dbReference type="EMBL" id="VITN01000002">
    <property type="protein sequence ID" value="TWB23380.1"/>
    <property type="molecule type" value="Genomic_DNA"/>
</dbReference>
<evidence type="ECO:0000256" key="1">
    <source>
        <dbReference type="ARBA" id="ARBA00022553"/>
    </source>
</evidence>
<dbReference type="PROSITE" id="PS50110">
    <property type="entry name" value="RESPONSE_REGULATORY"/>
    <property type="match status" value="1"/>
</dbReference>
<evidence type="ECO:0000256" key="2">
    <source>
        <dbReference type="ARBA" id="ARBA00023125"/>
    </source>
</evidence>
<dbReference type="CDD" id="cd17535">
    <property type="entry name" value="REC_NarL-like"/>
    <property type="match status" value="1"/>
</dbReference>
<dbReference type="Gene3D" id="1.10.10.10">
    <property type="entry name" value="Winged helix-like DNA-binding domain superfamily/Winged helix DNA-binding domain"/>
    <property type="match status" value="1"/>
</dbReference>
<dbReference type="PANTHER" id="PTHR43214">
    <property type="entry name" value="TWO-COMPONENT RESPONSE REGULATOR"/>
    <property type="match status" value="1"/>
</dbReference>
<dbReference type="AlphaFoldDB" id="A0A560FPA4"/>
<name>A0A560FPA4_9PROT</name>
<feature type="modified residue" description="4-aspartylphosphate" evidence="3">
    <location>
        <position position="53"/>
    </location>
</feature>
<keyword evidence="1 3" id="KW-0597">Phosphoprotein</keyword>
<dbReference type="Pfam" id="PF00072">
    <property type="entry name" value="Response_reg"/>
    <property type="match status" value="1"/>
</dbReference>
<sequence>MTTALVVDDHPIVYQGCRRVLQDMGVQTVLDAGSVVAGYRSFLRRKPDMVIADLTFSGDDLGGLSLIRRIRTSNVNARVVVFSMHNDPTVVARALECGALGYVLKDAPPSELMAACERALAGEPHLNHKLAMQVALLRSRADSMPAKDLSEREKQVLALLARGNTYDQIAAKLGISYKTVANASSLMRDKLRVKNLAGLIRFAISNQMDS</sequence>
<dbReference type="Pfam" id="PF00196">
    <property type="entry name" value="GerE"/>
    <property type="match status" value="1"/>
</dbReference>
<dbReference type="Gene3D" id="3.40.50.2300">
    <property type="match status" value="1"/>
</dbReference>
<dbReference type="Proteomes" id="UP000319859">
    <property type="component" value="Unassembled WGS sequence"/>
</dbReference>
<evidence type="ECO:0000313" key="7">
    <source>
        <dbReference type="Proteomes" id="UP000319859"/>
    </source>
</evidence>
<dbReference type="SMART" id="SM00421">
    <property type="entry name" value="HTH_LUXR"/>
    <property type="match status" value="1"/>
</dbReference>
<feature type="domain" description="Response regulatory" evidence="5">
    <location>
        <begin position="3"/>
        <end position="120"/>
    </location>
</feature>
<proteinExistence type="predicted"/>
<evidence type="ECO:0000259" key="4">
    <source>
        <dbReference type="PROSITE" id="PS50043"/>
    </source>
</evidence>
<keyword evidence="2" id="KW-0238">DNA-binding</keyword>
<dbReference type="InterPro" id="IPR001789">
    <property type="entry name" value="Sig_transdc_resp-reg_receiver"/>
</dbReference>
<comment type="caution">
    <text evidence="6">The sequence shown here is derived from an EMBL/GenBank/DDBJ whole genome shotgun (WGS) entry which is preliminary data.</text>
</comment>
<dbReference type="GO" id="GO:0003677">
    <property type="term" value="F:DNA binding"/>
    <property type="evidence" value="ECO:0007669"/>
    <property type="project" value="UniProtKB-KW"/>
</dbReference>
<protein>
    <submittedName>
        <fullName evidence="6">LuxR family two component transcriptional regulator</fullName>
    </submittedName>
</protein>